<evidence type="ECO:0000313" key="3">
    <source>
        <dbReference type="Proteomes" id="UP000320176"/>
    </source>
</evidence>
<sequence length="361" mass="39546">MSDSLQVDAPRSVDELQAFVREQPHVLVVGNQTKPPLWQPFAKSHRLVSTANLSGVMQYEPSEFTITVLAGTSVAEITSTLSDRGQYLPFDPMLVQSGATIGGTVAAGLSGPGRFRFGSIRDFLLGVRFLDGHGELICGGGKVVKNAAGFDIPKLLVGSLGRLGIITELTFKVFPRPVDRLTFRMDCDSHESAAALISKLALGRWELDALDYVAGSRTVYVRIAGDQPVIESLAEDVGRFLDRSTVRLDRDDANRFWSSVNELRFDGGDEFVWKTPTTPVEFVRLAKWADEQADDEVRVHGSAAMTTAWMSAKSPPDQSIAATGLMLRGLIPESDAFLSDRQPTDMERRLKTAFDPLARFP</sequence>
<dbReference type="PANTHER" id="PTHR11748">
    <property type="entry name" value="D-LACTATE DEHYDROGENASE"/>
    <property type="match status" value="1"/>
</dbReference>
<evidence type="ECO:0000313" key="2">
    <source>
        <dbReference type="EMBL" id="TWU02231.1"/>
    </source>
</evidence>
<organism evidence="2 3">
    <name type="scientific">Stieleria varia</name>
    <dbReference type="NCBI Taxonomy" id="2528005"/>
    <lineage>
        <taxon>Bacteria</taxon>
        <taxon>Pseudomonadati</taxon>
        <taxon>Planctomycetota</taxon>
        <taxon>Planctomycetia</taxon>
        <taxon>Pirellulales</taxon>
        <taxon>Pirellulaceae</taxon>
        <taxon>Stieleria</taxon>
    </lineage>
</organism>
<keyword evidence="2" id="KW-0560">Oxidoreductase</keyword>
<gene>
    <name evidence="2" type="ORF">Pla52n_32810</name>
</gene>
<dbReference type="RefSeq" id="WP_197454667.1">
    <property type="nucleotide sequence ID" value="NZ_CP151726.1"/>
</dbReference>
<dbReference type="GO" id="GO:0016491">
    <property type="term" value="F:oxidoreductase activity"/>
    <property type="evidence" value="ECO:0007669"/>
    <property type="project" value="UniProtKB-KW"/>
</dbReference>
<feature type="domain" description="FAD-binding PCMH-type" evidence="1">
    <location>
        <begin position="1"/>
        <end position="176"/>
    </location>
</feature>
<dbReference type="Gene3D" id="3.30.465.10">
    <property type="match status" value="1"/>
</dbReference>
<dbReference type="InterPro" id="IPR016169">
    <property type="entry name" value="FAD-bd_PCMH_sub2"/>
</dbReference>
<dbReference type="AlphaFoldDB" id="A0A5C6ARV2"/>
<comment type="caution">
    <text evidence="2">The sequence shown here is derived from an EMBL/GenBank/DDBJ whole genome shotgun (WGS) entry which is preliminary data.</text>
</comment>
<reference evidence="2 3" key="1">
    <citation type="submission" date="2019-02" db="EMBL/GenBank/DDBJ databases">
        <title>Deep-cultivation of Planctomycetes and their phenomic and genomic characterization uncovers novel biology.</title>
        <authorList>
            <person name="Wiegand S."/>
            <person name="Jogler M."/>
            <person name="Boedeker C."/>
            <person name="Pinto D."/>
            <person name="Vollmers J."/>
            <person name="Rivas-Marin E."/>
            <person name="Kohn T."/>
            <person name="Peeters S.H."/>
            <person name="Heuer A."/>
            <person name="Rast P."/>
            <person name="Oberbeckmann S."/>
            <person name="Bunk B."/>
            <person name="Jeske O."/>
            <person name="Meyerdierks A."/>
            <person name="Storesund J.E."/>
            <person name="Kallscheuer N."/>
            <person name="Luecker S."/>
            <person name="Lage O.M."/>
            <person name="Pohl T."/>
            <person name="Merkel B.J."/>
            <person name="Hornburger P."/>
            <person name="Mueller R.-W."/>
            <person name="Bruemmer F."/>
            <person name="Labrenz M."/>
            <person name="Spormann A.M."/>
            <person name="Op Den Camp H."/>
            <person name="Overmann J."/>
            <person name="Amann R."/>
            <person name="Jetten M.S.M."/>
            <person name="Mascher T."/>
            <person name="Medema M.H."/>
            <person name="Devos D.P."/>
            <person name="Kaster A.-K."/>
            <person name="Ovreas L."/>
            <person name="Rohde M."/>
            <person name="Galperin M.Y."/>
            <person name="Jogler C."/>
        </authorList>
    </citation>
    <scope>NUCLEOTIDE SEQUENCE [LARGE SCALE GENOMIC DNA]</scope>
    <source>
        <strain evidence="2 3">Pla52n</strain>
    </source>
</reference>
<dbReference type="PROSITE" id="PS51387">
    <property type="entry name" value="FAD_PCMH"/>
    <property type="match status" value="1"/>
</dbReference>
<dbReference type="InterPro" id="IPR006094">
    <property type="entry name" value="Oxid_FAD_bind_N"/>
</dbReference>
<dbReference type="InterPro" id="IPR016166">
    <property type="entry name" value="FAD-bd_PCMH"/>
</dbReference>
<dbReference type="Proteomes" id="UP000320176">
    <property type="component" value="Unassembled WGS sequence"/>
</dbReference>
<dbReference type="Pfam" id="PF01565">
    <property type="entry name" value="FAD_binding_4"/>
    <property type="match status" value="1"/>
</dbReference>
<dbReference type="GO" id="GO:0071949">
    <property type="term" value="F:FAD binding"/>
    <property type="evidence" value="ECO:0007669"/>
    <property type="project" value="InterPro"/>
</dbReference>
<protein>
    <submittedName>
        <fullName evidence="2">Putative FAD-linked oxidoreductase</fullName>
        <ecNumber evidence="2">1.-.-.-</ecNumber>
    </submittedName>
</protein>
<dbReference type="InterPro" id="IPR036318">
    <property type="entry name" value="FAD-bd_PCMH-like_sf"/>
</dbReference>
<dbReference type="EC" id="1.-.-.-" evidence="2"/>
<dbReference type="EMBL" id="SJPN01000004">
    <property type="protein sequence ID" value="TWU02231.1"/>
    <property type="molecule type" value="Genomic_DNA"/>
</dbReference>
<name>A0A5C6ARV2_9BACT</name>
<keyword evidence="3" id="KW-1185">Reference proteome</keyword>
<proteinExistence type="predicted"/>
<dbReference type="SUPFAM" id="SSF56176">
    <property type="entry name" value="FAD-binding/transporter-associated domain-like"/>
    <property type="match status" value="1"/>
</dbReference>
<dbReference type="PANTHER" id="PTHR11748:SF103">
    <property type="entry name" value="GLYCOLATE OXIDASE SUBUNIT GLCE"/>
    <property type="match status" value="1"/>
</dbReference>
<evidence type="ECO:0000259" key="1">
    <source>
        <dbReference type="PROSITE" id="PS51387"/>
    </source>
</evidence>
<accession>A0A5C6ARV2</accession>